<reference evidence="2 3" key="1">
    <citation type="journal article" date="2017" name="BMC Genomics">
        <title>Genome sequencing of 39 Akkermansia muciniphila isolates reveals its population structure, genomic and functional diverisity, and global distribution in mammalian gut microbiotas.</title>
        <authorList>
            <person name="Guo X."/>
            <person name="Li S."/>
            <person name="Zhang J."/>
            <person name="Wu F."/>
            <person name="Li X."/>
            <person name="Wu D."/>
            <person name="Zhang M."/>
            <person name="Ou Z."/>
            <person name="Jie Z."/>
            <person name="Yan Q."/>
            <person name="Li P."/>
            <person name="Yi J."/>
            <person name="Peng Y."/>
        </authorList>
    </citation>
    <scope>NUCLEOTIDE SEQUENCE [LARGE SCALE GENOMIC DNA]</scope>
    <source>
        <strain evidence="2 3">GP43</strain>
    </source>
</reference>
<proteinExistence type="predicted"/>
<dbReference type="RefSeq" id="WP_046434342.1">
    <property type="nucleotide sequence ID" value="NZ_BAABSF010000006.1"/>
</dbReference>
<name>A0AAP8T8Q7_9BACT</name>
<evidence type="ECO:0000256" key="1">
    <source>
        <dbReference type="SAM" id="MobiDB-lite"/>
    </source>
</evidence>
<evidence type="ECO:0000313" key="2">
    <source>
        <dbReference type="EMBL" id="PNC54060.1"/>
    </source>
</evidence>
<protein>
    <submittedName>
        <fullName evidence="2">Uncharacterized protein</fullName>
    </submittedName>
</protein>
<dbReference type="EMBL" id="PJKN01000006">
    <property type="protein sequence ID" value="PNC54060.1"/>
    <property type="molecule type" value="Genomic_DNA"/>
</dbReference>
<evidence type="ECO:0000313" key="3">
    <source>
        <dbReference type="Proteomes" id="UP000235914"/>
    </source>
</evidence>
<accession>A0AAP8T8Q7</accession>
<feature type="region of interest" description="Disordered" evidence="1">
    <location>
        <begin position="23"/>
        <end position="43"/>
    </location>
</feature>
<gene>
    <name evidence="2" type="ORF">CXU09_10720</name>
</gene>
<organism evidence="2 3">
    <name type="scientific">Akkermansia muciniphila</name>
    <dbReference type="NCBI Taxonomy" id="239935"/>
    <lineage>
        <taxon>Bacteria</taxon>
        <taxon>Pseudomonadati</taxon>
        <taxon>Verrucomicrobiota</taxon>
        <taxon>Verrucomicrobiia</taxon>
        <taxon>Verrucomicrobiales</taxon>
        <taxon>Akkermansiaceae</taxon>
        <taxon>Akkermansia</taxon>
    </lineage>
</organism>
<sequence>MKPASTILALSVSCLPGFISPIAAQEEQPRQPDAQQQEEEKDTPVITNPAVFNEKDLDKLLEKQREYIKKHYPDYRIRGKGEEHDVMDGRHYSEFYLQNEDEEWVLTIRFDIEEAYQAYMKQHQKEIEREAARLIREGLIKIE</sequence>
<dbReference type="Proteomes" id="UP000235914">
    <property type="component" value="Unassembled WGS sequence"/>
</dbReference>
<dbReference type="AlphaFoldDB" id="A0AAP8T8Q7"/>
<comment type="caution">
    <text evidence="2">The sequence shown here is derived from an EMBL/GenBank/DDBJ whole genome shotgun (WGS) entry which is preliminary data.</text>
</comment>